<evidence type="ECO:0000313" key="8">
    <source>
        <dbReference type="Proteomes" id="UP000504629"/>
    </source>
</evidence>
<accession>A0A6J2JM11</accession>
<dbReference type="InterPro" id="IPR001254">
    <property type="entry name" value="Trypsin_dom"/>
</dbReference>
<name>A0A6J2JM11_BOMMA</name>
<dbReference type="GO" id="GO:0090729">
    <property type="term" value="F:toxin activity"/>
    <property type="evidence" value="ECO:0007669"/>
    <property type="project" value="UniProtKB-KW"/>
</dbReference>
<dbReference type="Proteomes" id="UP000504629">
    <property type="component" value="Unplaced"/>
</dbReference>
<dbReference type="InterPro" id="IPR043504">
    <property type="entry name" value="Peptidase_S1_PA_chymotrypsin"/>
</dbReference>
<dbReference type="GO" id="GO:0005576">
    <property type="term" value="C:extracellular region"/>
    <property type="evidence" value="ECO:0007669"/>
    <property type="project" value="UniProtKB-SubCell"/>
</dbReference>
<dbReference type="PROSITE" id="PS50240">
    <property type="entry name" value="TRYPSIN_DOM"/>
    <property type="match status" value="1"/>
</dbReference>
<dbReference type="InterPro" id="IPR051333">
    <property type="entry name" value="CLIP_Serine_Protease"/>
</dbReference>
<evidence type="ECO:0000256" key="5">
    <source>
        <dbReference type="ARBA" id="ARBA00055534"/>
    </source>
</evidence>
<reference evidence="9" key="1">
    <citation type="submission" date="2025-08" db="UniProtKB">
        <authorList>
            <consortium name="RefSeq"/>
        </authorList>
    </citation>
    <scope>IDENTIFICATION</scope>
    <source>
        <tissue evidence="9">Silk gland</tissue>
    </source>
</reference>
<evidence type="ECO:0000256" key="2">
    <source>
        <dbReference type="ARBA" id="ARBA00022656"/>
    </source>
</evidence>
<feature type="domain" description="Peptidase S1" evidence="7">
    <location>
        <begin position="194"/>
        <end position="433"/>
    </location>
</feature>
<dbReference type="GO" id="GO:0006508">
    <property type="term" value="P:proteolysis"/>
    <property type="evidence" value="ECO:0007669"/>
    <property type="project" value="InterPro"/>
</dbReference>
<dbReference type="Pfam" id="PF00089">
    <property type="entry name" value="Trypsin"/>
    <property type="match status" value="1"/>
</dbReference>
<organism evidence="8 9">
    <name type="scientific">Bombyx mandarina</name>
    <name type="common">Wild silk moth</name>
    <name type="synonym">Wild silkworm</name>
    <dbReference type="NCBI Taxonomy" id="7092"/>
    <lineage>
        <taxon>Eukaryota</taxon>
        <taxon>Metazoa</taxon>
        <taxon>Ecdysozoa</taxon>
        <taxon>Arthropoda</taxon>
        <taxon>Hexapoda</taxon>
        <taxon>Insecta</taxon>
        <taxon>Pterygota</taxon>
        <taxon>Neoptera</taxon>
        <taxon>Endopterygota</taxon>
        <taxon>Lepidoptera</taxon>
        <taxon>Glossata</taxon>
        <taxon>Ditrysia</taxon>
        <taxon>Bombycoidea</taxon>
        <taxon>Bombycidae</taxon>
        <taxon>Bombycinae</taxon>
        <taxon>Bombyx</taxon>
    </lineage>
</organism>
<keyword evidence="4" id="KW-1199">Hemostasis impairing toxin</keyword>
<evidence type="ECO:0000313" key="9">
    <source>
        <dbReference type="RefSeq" id="XP_028030691.1"/>
    </source>
</evidence>
<sequence>MFISDYNKISCGKMYSLSKVLFLIGILVCTNAKDYNKHWALIGNPLLHATPCIGNSKVSISFEPGLAPEEETKYNLFINGPLPEHTTIKMKFDSPANVTLSNGIGKLARVSSYADGMFFIKYFKGGPYFSADVIGLNLSVVPYPTTINLNFVEYCEHPALGILDGYINGYKSTASSTYTEHDDNCGRIKISEKQCGGNEEEPMPWHALIRDDNSTICAGTLILQRYVLTAAQCVTNLGVAKNATTLSVVLGKFNNTSDECLQEMEVETVFVYDGYNYENGTNNIALLELKNDVMFNEKVQPACLWEFSAYNKLNLKDIKGSVISTTLGEDIDEGLEVVNMKKLKPFKEVNVYREETFGSKFNATSINQSEACKLVGSGFMVFVPDSRELNSTGAWYIHGIVATNDSTLKCDSSDPTDFINLDYFRGWVLNKKNRSYSIY</sequence>
<proteinExistence type="predicted"/>
<dbReference type="SUPFAM" id="SSF50494">
    <property type="entry name" value="Trypsin-like serine proteases"/>
    <property type="match status" value="1"/>
</dbReference>
<dbReference type="GeneID" id="114243408"/>
<dbReference type="OrthoDB" id="6147874at2759"/>
<dbReference type="Gene3D" id="2.40.10.10">
    <property type="entry name" value="Trypsin-like serine proteases"/>
    <property type="match status" value="1"/>
</dbReference>
<comment type="subcellular location">
    <subcellularLocation>
        <location evidence="1">Secreted</location>
        <location evidence="1">Extracellular space</location>
    </subcellularLocation>
</comment>
<keyword evidence="6" id="KW-1205">Fibrinolytic toxin</keyword>
<dbReference type="RefSeq" id="XP_028030691.1">
    <property type="nucleotide sequence ID" value="XM_028174890.1"/>
</dbReference>
<keyword evidence="8" id="KW-1185">Reference proteome</keyword>
<gene>
    <name evidence="9" type="primary">LOC114243408</name>
</gene>
<evidence type="ECO:0000256" key="3">
    <source>
        <dbReference type="ARBA" id="ARBA00023157"/>
    </source>
</evidence>
<dbReference type="GO" id="GO:0004252">
    <property type="term" value="F:serine-type endopeptidase activity"/>
    <property type="evidence" value="ECO:0007669"/>
    <property type="project" value="InterPro"/>
</dbReference>
<evidence type="ECO:0000256" key="4">
    <source>
        <dbReference type="ARBA" id="ARBA00023240"/>
    </source>
</evidence>
<dbReference type="SMART" id="SM00020">
    <property type="entry name" value="Tryp_SPc"/>
    <property type="match status" value="1"/>
</dbReference>
<dbReference type="FunFam" id="2.40.10.10:FF:000068">
    <property type="entry name" value="transmembrane protease serine 2"/>
    <property type="match status" value="1"/>
</dbReference>
<dbReference type="PANTHER" id="PTHR24260:SF136">
    <property type="entry name" value="GH08193P-RELATED"/>
    <property type="match status" value="1"/>
</dbReference>
<evidence type="ECO:0000259" key="7">
    <source>
        <dbReference type="PROSITE" id="PS50240"/>
    </source>
</evidence>
<keyword evidence="3" id="KW-1015">Disulfide bond</keyword>
<evidence type="ECO:0000256" key="6">
    <source>
        <dbReference type="ARBA" id="ARBA00084094"/>
    </source>
</evidence>
<dbReference type="PANTHER" id="PTHR24260">
    <property type="match status" value="1"/>
</dbReference>
<comment type="function">
    <text evidence="5">Fibrinolytic activity; shows preferential cleavage of Arg-Gly bonds in all three fibrinogen chains. Contact with the caterpillars causes severe bleeding, due the anticoagulant effect of the protein.</text>
</comment>
<dbReference type="InterPro" id="IPR009003">
    <property type="entry name" value="Peptidase_S1_PA"/>
</dbReference>
<dbReference type="KEGG" id="bman:114243408"/>
<keyword evidence="2" id="KW-0800">Toxin</keyword>
<protein>
    <submittedName>
        <fullName evidence="9">CLIP domain-containing serine protease 2-like</fullName>
    </submittedName>
</protein>
<dbReference type="AlphaFoldDB" id="A0A6J2JM11"/>
<evidence type="ECO:0000256" key="1">
    <source>
        <dbReference type="ARBA" id="ARBA00004239"/>
    </source>
</evidence>